<dbReference type="AlphaFoldDB" id="A0A067EIT8"/>
<keyword evidence="2" id="KW-1185">Reference proteome</keyword>
<reference evidence="1 2" key="1">
    <citation type="submission" date="2014-04" db="EMBL/GenBank/DDBJ databases">
        <authorList>
            <consortium name="International Citrus Genome Consortium"/>
            <person name="Gmitter F."/>
            <person name="Chen C."/>
            <person name="Farmerie W."/>
            <person name="Harkins T."/>
            <person name="Desany B."/>
            <person name="Mohiuddin M."/>
            <person name="Kodira C."/>
            <person name="Borodovsky M."/>
            <person name="Lomsadze A."/>
            <person name="Burns P."/>
            <person name="Jenkins J."/>
            <person name="Prochnik S."/>
            <person name="Shu S."/>
            <person name="Chapman J."/>
            <person name="Pitluck S."/>
            <person name="Schmutz J."/>
            <person name="Rokhsar D."/>
        </authorList>
    </citation>
    <scope>NUCLEOTIDE SEQUENCE</scope>
</reference>
<organism evidence="1 2">
    <name type="scientific">Citrus sinensis</name>
    <name type="common">Sweet orange</name>
    <name type="synonym">Citrus aurantium var. sinensis</name>
    <dbReference type="NCBI Taxonomy" id="2711"/>
    <lineage>
        <taxon>Eukaryota</taxon>
        <taxon>Viridiplantae</taxon>
        <taxon>Streptophyta</taxon>
        <taxon>Embryophyta</taxon>
        <taxon>Tracheophyta</taxon>
        <taxon>Spermatophyta</taxon>
        <taxon>Magnoliopsida</taxon>
        <taxon>eudicotyledons</taxon>
        <taxon>Gunneridae</taxon>
        <taxon>Pentapetalae</taxon>
        <taxon>rosids</taxon>
        <taxon>malvids</taxon>
        <taxon>Sapindales</taxon>
        <taxon>Rutaceae</taxon>
        <taxon>Aurantioideae</taxon>
        <taxon>Citrus</taxon>
    </lineage>
</organism>
<proteinExistence type="predicted"/>
<dbReference type="Proteomes" id="UP000027120">
    <property type="component" value="Unassembled WGS sequence"/>
</dbReference>
<sequence length="69" mass="8146">MNLKKLKKRSQAMEISRMHLKNKEKATNACFICNRISKKCLGNVSYHHLLVQSMIFNQQARFGNFFNKK</sequence>
<evidence type="ECO:0000313" key="1">
    <source>
        <dbReference type="EMBL" id="KDO50831.1"/>
    </source>
</evidence>
<evidence type="ECO:0000313" key="2">
    <source>
        <dbReference type="Proteomes" id="UP000027120"/>
    </source>
</evidence>
<dbReference type="SMR" id="A0A067EIT8"/>
<protein>
    <submittedName>
        <fullName evidence="1">Uncharacterized protein</fullName>
    </submittedName>
</protein>
<accession>A0A067EIT8</accession>
<dbReference type="EMBL" id="KK785069">
    <property type="protein sequence ID" value="KDO50831.1"/>
    <property type="molecule type" value="Genomic_DNA"/>
</dbReference>
<gene>
    <name evidence="1" type="ORF">CISIN_1g040902mg</name>
</gene>
<name>A0A067EIT8_CITSI</name>